<keyword evidence="2" id="KW-1185">Reference proteome</keyword>
<sequence>QHHFSPPSKGIYPKGRLARIRPLSLRLEVGVFSPNFDKRNHSFFRALSSGETQAGFAVLDGQETGPHNLALFLGAE</sequence>
<accession>A0ABT6QYE1</accession>
<dbReference type="RefSeq" id="WP_282353946.1">
    <property type="nucleotide sequence ID" value="NZ_JASBQV010000002.1"/>
</dbReference>
<reference evidence="1 2" key="1">
    <citation type="submission" date="2023-04" db="EMBL/GenBank/DDBJ databases">
        <title>Antarctic isolates genomes.</title>
        <authorList>
            <person name="Dimov S.G."/>
        </authorList>
    </citation>
    <scope>NUCLEOTIDE SEQUENCE [LARGE SCALE GENOMIC DNA]</scope>
    <source>
        <strain evidence="1 2">AL19</strain>
    </source>
</reference>
<organism evidence="1 2">
    <name type="scientific">Exiguobacterium antarcticum</name>
    <dbReference type="NCBI Taxonomy" id="132920"/>
    <lineage>
        <taxon>Bacteria</taxon>
        <taxon>Bacillati</taxon>
        <taxon>Bacillota</taxon>
        <taxon>Bacilli</taxon>
        <taxon>Bacillales</taxon>
        <taxon>Bacillales Family XII. Incertae Sedis</taxon>
        <taxon>Exiguobacterium</taxon>
    </lineage>
</organism>
<protein>
    <submittedName>
        <fullName evidence="1">Uncharacterized protein</fullName>
    </submittedName>
</protein>
<gene>
    <name evidence="1" type="ORF">QK289_01685</name>
</gene>
<comment type="caution">
    <text evidence="1">The sequence shown here is derived from an EMBL/GenBank/DDBJ whole genome shotgun (WGS) entry which is preliminary data.</text>
</comment>
<feature type="non-terminal residue" evidence="1">
    <location>
        <position position="1"/>
    </location>
</feature>
<name>A0ABT6QYE1_9BACL</name>
<dbReference type="EMBL" id="JASBQV010000002">
    <property type="protein sequence ID" value="MDI3233701.1"/>
    <property type="molecule type" value="Genomic_DNA"/>
</dbReference>
<proteinExistence type="predicted"/>
<evidence type="ECO:0000313" key="2">
    <source>
        <dbReference type="Proteomes" id="UP001243286"/>
    </source>
</evidence>
<evidence type="ECO:0000313" key="1">
    <source>
        <dbReference type="EMBL" id="MDI3233701.1"/>
    </source>
</evidence>
<dbReference type="Proteomes" id="UP001243286">
    <property type="component" value="Unassembled WGS sequence"/>
</dbReference>